<comment type="caution">
    <text evidence="8">The sequence shown here is derived from an EMBL/GenBank/DDBJ whole genome shotgun (WGS) entry which is preliminary data.</text>
</comment>
<gene>
    <name evidence="8" type="ORF">DNQ45_30125</name>
</gene>
<dbReference type="PANTHER" id="PTHR11706:SF33">
    <property type="entry name" value="NATURAL RESISTANCE-ASSOCIATED MACROPHAGE PROTEIN 2"/>
    <property type="match status" value="1"/>
</dbReference>
<comment type="subcellular location">
    <subcellularLocation>
        <location evidence="1">Membrane</location>
        <topology evidence="1">Multi-pass membrane protein</topology>
    </subcellularLocation>
</comment>
<dbReference type="GO" id="GO:0015293">
    <property type="term" value="F:symporter activity"/>
    <property type="evidence" value="ECO:0007669"/>
    <property type="project" value="UniProtKB-KW"/>
</dbReference>
<dbReference type="PANTHER" id="PTHR11706">
    <property type="entry name" value="SOLUTE CARRIER PROTEIN FAMILY 11 MEMBER"/>
    <property type="match status" value="1"/>
</dbReference>
<evidence type="ECO:0000256" key="4">
    <source>
        <dbReference type="ARBA" id="ARBA00022847"/>
    </source>
</evidence>
<dbReference type="Pfam" id="PF01566">
    <property type="entry name" value="Nramp"/>
    <property type="match status" value="1"/>
</dbReference>
<evidence type="ECO:0000256" key="2">
    <source>
        <dbReference type="ARBA" id="ARBA00022448"/>
    </source>
</evidence>
<proteinExistence type="predicted"/>
<keyword evidence="5 7" id="KW-1133">Transmembrane helix</keyword>
<dbReference type="GO" id="GO:0005886">
    <property type="term" value="C:plasma membrane"/>
    <property type="evidence" value="ECO:0007669"/>
    <property type="project" value="TreeGrafter"/>
</dbReference>
<feature type="transmembrane region" description="Helical" evidence="7">
    <location>
        <begin position="12"/>
        <end position="33"/>
    </location>
</feature>
<dbReference type="Proteomes" id="UP000249482">
    <property type="component" value="Unassembled WGS sequence"/>
</dbReference>
<feature type="non-terminal residue" evidence="8">
    <location>
        <position position="1"/>
    </location>
</feature>
<keyword evidence="6 7" id="KW-0472">Membrane</keyword>
<keyword evidence="4" id="KW-0769">Symport</keyword>
<protein>
    <submittedName>
        <fullName evidence="8">Divalent metal cation transporter</fullName>
    </submittedName>
</protein>
<feature type="transmembrane region" description="Helical" evidence="7">
    <location>
        <begin position="54"/>
        <end position="73"/>
    </location>
</feature>
<keyword evidence="3 7" id="KW-0812">Transmembrane</keyword>
<evidence type="ECO:0000256" key="1">
    <source>
        <dbReference type="ARBA" id="ARBA00004141"/>
    </source>
</evidence>
<dbReference type="GO" id="GO:0005384">
    <property type="term" value="F:manganese ion transmembrane transporter activity"/>
    <property type="evidence" value="ECO:0007669"/>
    <property type="project" value="TreeGrafter"/>
</dbReference>
<evidence type="ECO:0000256" key="5">
    <source>
        <dbReference type="ARBA" id="ARBA00022989"/>
    </source>
</evidence>
<dbReference type="AlphaFoldDB" id="A0A2W6NSW0"/>
<evidence type="ECO:0000313" key="9">
    <source>
        <dbReference type="Proteomes" id="UP000249482"/>
    </source>
</evidence>
<sequence length="75" mass="8080">VILMGLDPTRILVMSQVLLSFGIALALVPLLIFTSDSKLMGHLVNSKRVKQTGWVIVVLVVALNIWLIVGTALGL</sequence>
<dbReference type="GO" id="GO:0034755">
    <property type="term" value="P:iron ion transmembrane transport"/>
    <property type="evidence" value="ECO:0007669"/>
    <property type="project" value="TreeGrafter"/>
</dbReference>
<dbReference type="EMBL" id="QKWZ01001269">
    <property type="protein sequence ID" value="PZT59121.1"/>
    <property type="molecule type" value="Genomic_DNA"/>
</dbReference>
<evidence type="ECO:0000256" key="3">
    <source>
        <dbReference type="ARBA" id="ARBA00022692"/>
    </source>
</evidence>
<evidence type="ECO:0000256" key="7">
    <source>
        <dbReference type="SAM" id="Phobius"/>
    </source>
</evidence>
<organism evidence="8 9">
    <name type="scientific">Escherichia coli</name>
    <dbReference type="NCBI Taxonomy" id="562"/>
    <lineage>
        <taxon>Bacteria</taxon>
        <taxon>Pseudomonadati</taxon>
        <taxon>Pseudomonadota</taxon>
        <taxon>Gammaproteobacteria</taxon>
        <taxon>Enterobacterales</taxon>
        <taxon>Enterobacteriaceae</taxon>
        <taxon>Escherichia</taxon>
    </lineage>
</organism>
<dbReference type="GO" id="GO:0015086">
    <property type="term" value="F:cadmium ion transmembrane transporter activity"/>
    <property type="evidence" value="ECO:0007669"/>
    <property type="project" value="TreeGrafter"/>
</dbReference>
<accession>A0A2W6NSW0</accession>
<keyword evidence="2" id="KW-0813">Transport</keyword>
<evidence type="ECO:0000313" key="8">
    <source>
        <dbReference type="EMBL" id="PZT59121.1"/>
    </source>
</evidence>
<name>A0A2W6NSW0_ECOLX</name>
<reference evidence="8 9" key="1">
    <citation type="submission" date="2018-06" db="EMBL/GenBank/DDBJ databases">
        <title>Draft genome sequence of mcr-1-harboring Escherichia coli isolated from wound infection of a hospitalized patient, in Bolivia.</title>
        <authorList>
            <person name="Munoz M.E."/>
            <person name="Moura Q."/>
            <person name="Ventura P.R.M."/>
            <person name="Bustos L.R."/>
            <person name="Ovando B.G."/>
            <person name="Terrazas D.I.V."/>
            <person name="Yarhui N.B."/>
            <person name="Cerdeira L."/>
            <person name="Lincopan N."/>
        </authorList>
    </citation>
    <scope>NUCLEOTIDE SEQUENCE [LARGE SCALE GENOMIC DNA]</scope>
    <source>
        <strain evidence="8 9">EcMLT</strain>
    </source>
</reference>
<dbReference type="InterPro" id="IPR001046">
    <property type="entry name" value="NRAMP_fam"/>
</dbReference>
<evidence type="ECO:0000256" key="6">
    <source>
        <dbReference type="ARBA" id="ARBA00023136"/>
    </source>
</evidence>